<proteinExistence type="predicted"/>
<protein>
    <submittedName>
        <fullName evidence="1">Uncharacterized protein</fullName>
    </submittedName>
</protein>
<dbReference type="AlphaFoldDB" id="D9WT97"/>
<dbReference type="Pfam" id="PF19674">
    <property type="entry name" value="DUF6177"/>
    <property type="match status" value="1"/>
</dbReference>
<reference evidence="1 2" key="1">
    <citation type="submission" date="2009-02" db="EMBL/GenBank/DDBJ databases">
        <title>Annotation of Streptomyces hygroscopicus strain ATCC 53653.</title>
        <authorList>
            <consortium name="The Broad Institute Genome Sequencing Platform"/>
            <consortium name="Broad Institute Microbial Sequencing Center"/>
            <person name="Fischbach M."/>
            <person name="Godfrey P."/>
            <person name="Ward D."/>
            <person name="Young S."/>
            <person name="Zeng Q."/>
            <person name="Koehrsen M."/>
            <person name="Alvarado L."/>
            <person name="Berlin A.M."/>
            <person name="Bochicchio J."/>
            <person name="Borenstein D."/>
            <person name="Chapman S.B."/>
            <person name="Chen Z."/>
            <person name="Engels R."/>
            <person name="Freedman E."/>
            <person name="Gellesch M."/>
            <person name="Goldberg J."/>
            <person name="Griggs A."/>
            <person name="Gujja S."/>
            <person name="Heilman E.R."/>
            <person name="Heiman D.I."/>
            <person name="Hepburn T.A."/>
            <person name="Howarth C."/>
            <person name="Jen D."/>
            <person name="Larson L."/>
            <person name="Lewis B."/>
            <person name="Mehta T."/>
            <person name="Park D."/>
            <person name="Pearson M."/>
            <person name="Richards J."/>
            <person name="Roberts A."/>
            <person name="Saif S."/>
            <person name="Shea T.D."/>
            <person name="Shenoy N."/>
            <person name="Sisk P."/>
            <person name="Stolte C."/>
            <person name="Sykes S.N."/>
            <person name="Thomson T."/>
            <person name="Walk T."/>
            <person name="White J."/>
            <person name="Yandava C."/>
            <person name="Straight P."/>
            <person name="Clardy J."/>
            <person name="Hung D."/>
            <person name="Kolter R."/>
            <person name="Mekalanos J."/>
            <person name="Walker S."/>
            <person name="Walsh C.T."/>
            <person name="Wieland-Brown L.C."/>
            <person name="Haas B."/>
            <person name="Nusbaum C."/>
            <person name="Birren B."/>
        </authorList>
    </citation>
    <scope>NUCLEOTIDE SEQUENCE [LARGE SCALE GENOMIC DNA]</scope>
    <source>
        <strain evidence="1 2">ATCC 53653</strain>
    </source>
</reference>
<evidence type="ECO:0000313" key="2">
    <source>
        <dbReference type="Proteomes" id="UP000003963"/>
    </source>
</evidence>
<keyword evidence="2" id="KW-1185">Reference proteome</keyword>
<name>D9WT97_9ACTN</name>
<dbReference type="HOGENOM" id="CLU_044081_0_0_11"/>
<dbReference type="InterPro" id="IPR046175">
    <property type="entry name" value="DUF6177"/>
</dbReference>
<organism evidence="1 2">
    <name type="scientific">Streptomyces himastatinicus ATCC 53653</name>
    <dbReference type="NCBI Taxonomy" id="457427"/>
    <lineage>
        <taxon>Bacteria</taxon>
        <taxon>Bacillati</taxon>
        <taxon>Actinomycetota</taxon>
        <taxon>Actinomycetes</taxon>
        <taxon>Kitasatosporales</taxon>
        <taxon>Streptomycetaceae</taxon>
        <taxon>Streptomyces</taxon>
        <taxon>Streptomyces violaceusniger group</taxon>
    </lineage>
</organism>
<sequence>MREAQRHRLPRLLARTVREPRGGIMTKDVIALTTKLPDPRTIAAAMLSGGPDLRLQTLGEGAVVQLTDDEGRPLVSIESPMLLAVPYEAQRLLGVRADQLGESVWWTEVRATAATDQARRLASVAAGRLVAMLGGVLWPPEAVGEGIGVVDTRGAQVPPSPHPEQPAVDVLTDAAAVLFQDRPVLGLSSWLGNALLSAVAEERHAQIVTPPHTLLTLPARLALAEVEGRWVVREESGDYYDGLTGAVLCWQGDSFVPVSDSLPEAGGTGTAAAFAPVPNPDERQLLLSIRTCHRADEHLLLGGALEAAWQHLTGADPAAWGTAEPAGLPWSRRNLTDFARERAPRPTRLVVVGAPDRPAIAALNILRTADGVEEDINLGIGYGKDEEPPFDALVGLADDLASHHGLRSALVHVRTGRRDVNAPASFETPPIPLALALGAEEAQRAGARSDMVPTPQPPQAIGARRRPGRYYCLGEADSPSNWARLRSLLEHLRGRDT</sequence>
<dbReference type="STRING" id="457427.SSOG_06032"/>
<accession>D9WT97</accession>
<evidence type="ECO:0000313" key="1">
    <source>
        <dbReference type="EMBL" id="EFL26318.1"/>
    </source>
</evidence>
<dbReference type="EMBL" id="GG657754">
    <property type="protein sequence ID" value="EFL26318.1"/>
    <property type="molecule type" value="Genomic_DNA"/>
</dbReference>
<gene>
    <name evidence="1" type="ORF">SSOG_06032</name>
</gene>
<dbReference type="Proteomes" id="UP000003963">
    <property type="component" value="Unassembled WGS sequence"/>
</dbReference>